<feature type="domain" description="HTH lysR-type" evidence="5">
    <location>
        <begin position="1"/>
        <end position="60"/>
    </location>
</feature>
<reference evidence="6 7" key="1">
    <citation type="submission" date="2016-06" db="EMBL/GenBank/DDBJ databases">
        <title>Genome sequence of halotolerant plant growth promoting strain of Halomonas elongata HEK1 isolated from salterns of Rann of Kutch, Gujarat, India.</title>
        <authorList>
            <person name="Gaba S."/>
            <person name="Singh R.N."/>
            <person name="Abrol S."/>
            <person name="Kaushik R."/>
            <person name="Saxena A.K."/>
        </authorList>
    </citation>
    <scope>NUCLEOTIDE SEQUENCE [LARGE SCALE GENOMIC DNA]</scope>
    <source>
        <strain evidence="6 7">HEK1</strain>
    </source>
</reference>
<evidence type="ECO:0000256" key="4">
    <source>
        <dbReference type="ARBA" id="ARBA00023163"/>
    </source>
</evidence>
<dbReference type="PATRIC" id="fig|2746.7.peg.2629"/>
<dbReference type="InterPro" id="IPR005119">
    <property type="entry name" value="LysR_subst-bd"/>
</dbReference>
<dbReference type="Pfam" id="PF00126">
    <property type="entry name" value="HTH_1"/>
    <property type="match status" value="1"/>
</dbReference>
<dbReference type="Proteomes" id="UP000092504">
    <property type="component" value="Unassembled WGS sequence"/>
</dbReference>
<dbReference type="InterPro" id="IPR000847">
    <property type="entry name" value="LysR_HTH_N"/>
</dbReference>
<dbReference type="GO" id="GO:0006351">
    <property type="term" value="P:DNA-templated transcription"/>
    <property type="evidence" value="ECO:0007669"/>
    <property type="project" value="TreeGrafter"/>
</dbReference>
<dbReference type="AlphaFoldDB" id="A0A1B8P7I1"/>
<dbReference type="SUPFAM" id="SSF46785">
    <property type="entry name" value="Winged helix' DNA-binding domain"/>
    <property type="match status" value="1"/>
</dbReference>
<keyword evidence="3" id="KW-0238">DNA-binding</keyword>
<evidence type="ECO:0000313" key="6">
    <source>
        <dbReference type="EMBL" id="OBX38172.1"/>
    </source>
</evidence>
<proteinExistence type="inferred from homology"/>
<name>A0A1B8P7I1_HALEL</name>
<dbReference type="PANTHER" id="PTHR30537:SF20">
    <property type="entry name" value="TRANSCRIPTIONAL REGULATORY PROTEIN"/>
    <property type="match status" value="1"/>
</dbReference>
<evidence type="ECO:0000313" key="7">
    <source>
        <dbReference type="Proteomes" id="UP000092504"/>
    </source>
</evidence>
<dbReference type="Gene3D" id="3.40.190.290">
    <property type="match status" value="1"/>
</dbReference>
<evidence type="ECO:0000256" key="1">
    <source>
        <dbReference type="ARBA" id="ARBA00009437"/>
    </source>
</evidence>
<evidence type="ECO:0000256" key="3">
    <source>
        <dbReference type="ARBA" id="ARBA00023125"/>
    </source>
</evidence>
<dbReference type="RefSeq" id="WP_065241142.1">
    <property type="nucleotide sequence ID" value="NZ_JARWBO010000008.1"/>
</dbReference>
<protein>
    <submittedName>
        <fullName evidence="6">HTH-type transcriptional regulator DmlR</fullName>
    </submittedName>
</protein>
<dbReference type="InterPro" id="IPR036388">
    <property type="entry name" value="WH-like_DNA-bd_sf"/>
</dbReference>
<keyword evidence="4" id="KW-0804">Transcription</keyword>
<sequence length="295" mass="32388">MRTRSEDLELLLAVVDSGGFSAAAGRLGVPVARVSRAIQRLERELAAPLLNRTTRSVALTEEGSEFVARVREGLEALNAAEEGLVTRREQPSGRLRVDAASPFVLHQLVPLVAEFRERYPSIQLELSASDDIINLLEQRTDVAIRIGALEDSTLHARPLGRSPLYLVASPAYLDTHGRPTAPAELDRHERLGFIGPATLNRWPIEGLASWDITPTLAASSGEVVRHLCLAGHGIAYLSNFMIRADIDAGRLETVLDDYTLHGGPRERVQAVYYRNTAMSSRIQAFLDVMAPRLTL</sequence>
<comment type="caution">
    <text evidence="6">The sequence shown here is derived from an EMBL/GenBank/DDBJ whole genome shotgun (WGS) entry which is preliminary data.</text>
</comment>
<dbReference type="InterPro" id="IPR058163">
    <property type="entry name" value="LysR-type_TF_proteobact-type"/>
</dbReference>
<dbReference type="EMBL" id="MAJD01000001">
    <property type="protein sequence ID" value="OBX38172.1"/>
    <property type="molecule type" value="Genomic_DNA"/>
</dbReference>
<dbReference type="PANTHER" id="PTHR30537">
    <property type="entry name" value="HTH-TYPE TRANSCRIPTIONAL REGULATOR"/>
    <property type="match status" value="1"/>
</dbReference>
<organism evidence="6 7">
    <name type="scientific">Halomonas elongata</name>
    <dbReference type="NCBI Taxonomy" id="2746"/>
    <lineage>
        <taxon>Bacteria</taxon>
        <taxon>Pseudomonadati</taxon>
        <taxon>Pseudomonadota</taxon>
        <taxon>Gammaproteobacteria</taxon>
        <taxon>Oceanospirillales</taxon>
        <taxon>Halomonadaceae</taxon>
        <taxon>Halomonas</taxon>
    </lineage>
</organism>
<dbReference type="InterPro" id="IPR036390">
    <property type="entry name" value="WH_DNA-bd_sf"/>
</dbReference>
<dbReference type="PROSITE" id="PS50931">
    <property type="entry name" value="HTH_LYSR"/>
    <property type="match status" value="1"/>
</dbReference>
<dbReference type="SUPFAM" id="SSF53850">
    <property type="entry name" value="Periplasmic binding protein-like II"/>
    <property type="match status" value="1"/>
</dbReference>
<dbReference type="Pfam" id="PF03466">
    <property type="entry name" value="LysR_substrate"/>
    <property type="match status" value="1"/>
</dbReference>
<accession>A0A1B8P7I1</accession>
<gene>
    <name evidence="6" type="primary">dmlR_10</name>
    <name evidence="6" type="ORF">A8U91_02558</name>
</gene>
<keyword evidence="2" id="KW-0805">Transcription regulation</keyword>
<dbReference type="GO" id="GO:0043565">
    <property type="term" value="F:sequence-specific DNA binding"/>
    <property type="evidence" value="ECO:0007669"/>
    <property type="project" value="TreeGrafter"/>
</dbReference>
<comment type="similarity">
    <text evidence="1">Belongs to the LysR transcriptional regulatory family.</text>
</comment>
<dbReference type="FunFam" id="1.10.10.10:FF:000001">
    <property type="entry name" value="LysR family transcriptional regulator"/>
    <property type="match status" value="1"/>
</dbReference>
<dbReference type="Gene3D" id="1.10.10.10">
    <property type="entry name" value="Winged helix-like DNA-binding domain superfamily/Winged helix DNA-binding domain"/>
    <property type="match status" value="1"/>
</dbReference>
<evidence type="ECO:0000259" key="5">
    <source>
        <dbReference type="PROSITE" id="PS50931"/>
    </source>
</evidence>
<evidence type="ECO:0000256" key="2">
    <source>
        <dbReference type="ARBA" id="ARBA00023015"/>
    </source>
</evidence>
<dbReference type="GO" id="GO:0003700">
    <property type="term" value="F:DNA-binding transcription factor activity"/>
    <property type="evidence" value="ECO:0007669"/>
    <property type="project" value="InterPro"/>
</dbReference>